<organism evidence="4 5">
    <name type="scientific">Phormidium yuhuli AB48</name>
    <dbReference type="NCBI Taxonomy" id="2940671"/>
    <lineage>
        <taxon>Bacteria</taxon>
        <taxon>Bacillati</taxon>
        <taxon>Cyanobacteriota</taxon>
        <taxon>Cyanophyceae</taxon>
        <taxon>Oscillatoriophycideae</taxon>
        <taxon>Oscillatoriales</taxon>
        <taxon>Oscillatoriaceae</taxon>
        <taxon>Phormidium</taxon>
        <taxon>Phormidium yuhuli</taxon>
    </lineage>
</organism>
<dbReference type="Gene3D" id="3.40.50.300">
    <property type="entry name" value="P-loop containing nucleotide triphosphate hydrolases"/>
    <property type="match status" value="1"/>
</dbReference>
<keyword evidence="2" id="KW-0812">Transmembrane</keyword>
<proteinExistence type="predicted"/>
<feature type="coiled-coil region" evidence="1">
    <location>
        <begin position="62"/>
        <end position="89"/>
    </location>
</feature>
<evidence type="ECO:0000256" key="1">
    <source>
        <dbReference type="SAM" id="Coils"/>
    </source>
</evidence>
<dbReference type="InterPro" id="IPR006073">
    <property type="entry name" value="GTP-bd"/>
</dbReference>
<dbReference type="SUPFAM" id="SSF52540">
    <property type="entry name" value="P-loop containing nucleoside triphosphate hydrolases"/>
    <property type="match status" value="1"/>
</dbReference>
<feature type="transmembrane region" description="Helical" evidence="2">
    <location>
        <begin position="35"/>
        <end position="54"/>
    </location>
</feature>
<protein>
    <submittedName>
        <fullName evidence="4">50S ribosome-binding GTPase</fullName>
    </submittedName>
</protein>
<evidence type="ECO:0000313" key="5">
    <source>
        <dbReference type="Proteomes" id="UP001056708"/>
    </source>
</evidence>
<feature type="domain" description="G" evidence="3">
    <location>
        <begin position="307"/>
        <end position="412"/>
    </location>
</feature>
<keyword evidence="5" id="KW-1185">Reference proteome</keyword>
<dbReference type="Pfam" id="PF01926">
    <property type="entry name" value="MMR_HSR1"/>
    <property type="match status" value="1"/>
</dbReference>
<keyword evidence="1" id="KW-0175">Coiled coil</keyword>
<dbReference type="RefSeq" id="WP_252660801.1">
    <property type="nucleotide sequence ID" value="NZ_CP098611.1"/>
</dbReference>
<feature type="transmembrane region" description="Helical" evidence="2">
    <location>
        <begin position="7"/>
        <end position="29"/>
    </location>
</feature>
<evidence type="ECO:0000256" key="2">
    <source>
        <dbReference type="SAM" id="Phobius"/>
    </source>
</evidence>
<dbReference type="Proteomes" id="UP001056708">
    <property type="component" value="Chromosome"/>
</dbReference>
<accession>A0ABY5ALU3</accession>
<dbReference type="PANTHER" id="PTHR42714:SF2">
    <property type="entry name" value="TRNA MODIFICATION GTPASE GTPBP3, MITOCHONDRIAL"/>
    <property type="match status" value="1"/>
</dbReference>
<dbReference type="InterPro" id="IPR027417">
    <property type="entry name" value="P-loop_NTPase"/>
</dbReference>
<sequence length="647" mass="73817">MVRFKSWQWAILALPLVSIVGFLLVAAGWQIQHWGLSWIWAIFIVALLGWRWLLARWTKPQLAQLEAAVADANQQLEASRNRAEQHGNNPEAAQAVRDALQEILQETQQDPPFWEDWACFWQRGQAVVVAVARAYNPDVKYPLLSIYVPQAYGLIRGTVDDLDRWMEQLSPVLGQVTVGQAYQAYEVYQKLEPSARKLRQVWGWAQWLFNPAVAAARQVTQKSSSQATQELLGNLGQLLREAALRNLAQQAIYLYSGEMSQESLPNLTQEEESGAKRFGQTETETLANILDRAESAETIEKKPVNLLLVGRTGAGKSSVINTLFDSDRAAVDVLPSTDKLCRYVWEAPSGDSLVLWDTPGYEQANRQDYRALVLERAQEADLVLLVTPALDPALQMDEDFLRELQKEVSDLPAMAIVTQVDRLRPLREWSPPYDWEGGDRPKEQSIRHATEYRQQELGHLCRAVLPLVTRDERAQREAWNLHQLSNSVVASLDPAKQLRLTRFLRDRKTRIRGAAQIIERYSRQMATTQGLTNFLKSPILQFISTLTTGQPTLAYLLAEQIPVEQLPIVIGKLQIAYDLFSLLTKDDDIRKFDLLSLWSILLDNPSPPERNAWAFGHAVTEYWVEKLSTEQLQKRFKEYFEEYGNRE</sequence>
<reference evidence="4" key="1">
    <citation type="submission" date="2022-06" db="EMBL/GenBank/DDBJ databases">
        <title>Genome sequence of Phormidium yuhuli AB48 isolated from an industrial photobioreactor environment.</title>
        <authorList>
            <person name="Qiu Y."/>
            <person name="Noonan A.J.C."/>
            <person name="Dofher K."/>
            <person name="Koch M."/>
            <person name="Kieft B."/>
            <person name="Lin X."/>
            <person name="Ziels R.M."/>
            <person name="Hallam S.J."/>
        </authorList>
    </citation>
    <scope>NUCLEOTIDE SEQUENCE</scope>
    <source>
        <strain evidence="4">AB48</strain>
    </source>
</reference>
<evidence type="ECO:0000259" key="3">
    <source>
        <dbReference type="Pfam" id="PF01926"/>
    </source>
</evidence>
<dbReference type="EMBL" id="CP098611">
    <property type="protein sequence ID" value="USR89721.1"/>
    <property type="molecule type" value="Genomic_DNA"/>
</dbReference>
<gene>
    <name evidence="4" type="ORF">NEA10_12620</name>
</gene>
<keyword evidence="2" id="KW-0472">Membrane</keyword>
<keyword evidence="2" id="KW-1133">Transmembrane helix</keyword>
<evidence type="ECO:0000313" key="4">
    <source>
        <dbReference type="EMBL" id="USR89721.1"/>
    </source>
</evidence>
<name>A0ABY5ALU3_9CYAN</name>
<dbReference type="PANTHER" id="PTHR42714">
    <property type="entry name" value="TRNA MODIFICATION GTPASE GTPBP3"/>
    <property type="match status" value="1"/>
</dbReference>